<comment type="cofactor">
    <cofactor evidence="1 7">
        <name>FAD</name>
        <dbReference type="ChEBI" id="CHEBI:57692"/>
    </cofactor>
</comment>
<evidence type="ECO:0000256" key="4">
    <source>
        <dbReference type="ARBA" id="ARBA00022827"/>
    </source>
</evidence>
<evidence type="ECO:0000256" key="6">
    <source>
        <dbReference type="ARBA" id="ARBA00023002"/>
    </source>
</evidence>
<keyword evidence="6 7" id="KW-0560">Oxidoreductase</keyword>
<dbReference type="PANTHER" id="PTHR23023">
    <property type="entry name" value="DIMETHYLANILINE MONOOXYGENASE"/>
    <property type="match status" value="1"/>
</dbReference>
<gene>
    <name evidence="8" type="ORF">LIER_31792</name>
</gene>
<dbReference type="PIRSF" id="PIRSF000332">
    <property type="entry name" value="FMO"/>
    <property type="match status" value="1"/>
</dbReference>
<dbReference type="GO" id="GO:0004499">
    <property type="term" value="F:N,N-dimethylaniline monooxygenase activity"/>
    <property type="evidence" value="ECO:0007669"/>
    <property type="project" value="InterPro"/>
</dbReference>
<dbReference type="EC" id="1.-.-.-" evidence="7"/>
<dbReference type="Gene3D" id="3.50.50.60">
    <property type="entry name" value="FAD/NAD(P)-binding domain"/>
    <property type="match status" value="2"/>
</dbReference>
<dbReference type="EMBL" id="BAABME010011949">
    <property type="protein sequence ID" value="GAA0184504.1"/>
    <property type="molecule type" value="Genomic_DNA"/>
</dbReference>
<sequence>MERKVAIVGAGISGLLACKYTLSKGYIPIVFEAESSIGGVWSKTISSTRLQTPKIIYQFSDFPWPDSVTSDFPTTQEVMDYFESYALHFDVLRHIKFRSKVLSLSYEGALEDEMQVWSLWGGTGEPFSNRGRWNLAVQNTQTLLIEDYQFDFIILCVGKYSGVPDMPAFPPGKGPEVFKGQVMHSMDYANMDNESAVALLKTKKITVVGLGKSAMDIAMECSDANGVENPCTLIYRKEHWNIPDYCPWGVPMVYLYLNRFAEILLHKPGEGFILTLLATILTPVRWAISTFVETHIIRKLKLWKYGMIPKHSFLQELSTCLIATVPEGFYDRVEEGSIKLLKAKKFSFYDEGIILGVGSSEPLKTDLVFLATGYRGIDKIKDIFVSQFFKNCIDKSDDSVVPMYRECISPWIPQLAIIGFSESVANLYTSEMRCRWVAELLDGNIKVPCIKDMEKDIAEWDKFFKRYSGEYYKKSCIAALHIWYNDQLCKDMGWNPRRKKGVLAELFEPYGPWDYGKP</sequence>
<dbReference type="Pfam" id="PF00743">
    <property type="entry name" value="FMO-like"/>
    <property type="match status" value="1"/>
</dbReference>
<evidence type="ECO:0000256" key="7">
    <source>
        <dbReference type="RuleBase" id="RU361177"/>
    </source>
</evidence>
<dbReference type="PROSITE" id="PS51257">
    <property type="entry name" value="PROKAR_LIPOPROTEIN"/>
    <property type="match status" value="1"/>
</dbReference>
<comment type="caution">
    <text evidence="8">The sequence shown here is derived from an EMBL/GenBank/DDBJ whole genome shotgun (WGS) entry which is preliminary data.</text>
</comment>
<dbReference type="AlphaFoldDB" id="A0AAV3RVM8"/>
<keyword evidence="9" id="KW-1185">Reference proteome</keyword>
<dbReference type="InterPro" id="IPR050346">
    <property type="entry name" value="FMO-like"/>
</dbReference>
<dbReference type="FunFam" id="3.50.50.60:FF:000169">
    <property type="entry name" value="Flavin-containing monooxygenase"/>
    <property type="match status" value="1"/>
</dbReference>
<dbReference type="InterPro" id="IPR020946">
    <property type="entry name" value="Flavin_mOase-like"/>
</dbReference>
<comment type="similarity">
    <text evidence="2 7">Belongs to the FMO family.</text>
</comment>
<keyword evidence="3 7" id="KW-0285">Flavoprotein</keyword>
<dbReference type="PRINTS" id="PR00370">
    <property type="entry name" value="FMOXYGENASE"/>
</dbReference>
<dbReference type="FunFam" id="3.50.50.60:FF:000167">
    <property type="entry name" value="Flavin-containing monooxygenase"/>
    <property type="match status" value="1"/>
</dbReference>
<dbReference type="SUPFAM" id="SSF51905">
    <property type="entry name" value="FAD/NAD(P)-binding domain"/>
    <property type="match status" value="2"/>
</dbReference>
<evidence type="ECO:0000256" key="1">
    <source>
        <dbReference type="ARBA" id="ARBA00001974"/>
    </source>
</evidence>
<evidence type="ECO:0000313" key="9">
    <source>
        <dbReference type="Proteomes" id="UP001454036"/>
    </source>
</evidence>
<proteinExistence type="inferred from homology"/>
<dbReference type="GO" id="GO:0050661">
    <property type="term" value="F:NADP binding"/>
    <property type="evidence" value="ECO:0007669"/>
    <property type="project" value="InterPro"/>
</dbReference>
<reference evidence="8 9" key="1">
    <citation type="submission" date="2024-01" db="EMBL/GenBank/DDBJ databases">
        <title>The complete chloroplast genome sequence of Lithospermum erythrorhizon: insights into the phylogenetic relationship among Boraginaceae species and the maternal lineages of purple gromwells.</title>
        <authorList>
            <person name="Okada T."/>
            <person name="Watanabe K."/>
        </authorList>
    </citation>
    <scope>NUCLEOTIDE SEQUENCE [LARGE SCALE GENOMIC DNA]</scope>
</reference>
<name>A0AAV3RVM8_LITER</name>
<evidence type="ECO:0000256" key="5">
    <source>
        <dbReference type="ARBA" id="ARBA00022857"/>
    </source>
</evidence>
<evidence type="ECO:0000256" key="3">
    <source>
        <dbReference type="ARBA" id="ARBA00022630"/>
    </source>
</evidence>
<keyword evidence="7" id="KW-0503">Monooxygenase</keyword>
<dbReference type="Proteomes" id="UP001454036">
    <property type="component" value="Unassembled WGS sequence"/>
</dbReference>
<keyword evidence="5" id="KW-0521">NADP</keyword>
<dbReference type="InterPro" id="IPR000960">
    <property type="entry name" value="Flavin_mOase"/>
</dbReference>
<evidence type="ECO:0000313" key="8">
    <source>
        <dbReference type="EMBL" id="GAA0184504.1"/>
    </source>
</evidence>
<organism evidence="8 9">
    <name type="scientific">Lithospermum erythrorhizon</name>
    <name type="common">Purple gromwell</name>
    <name type="synonym">Lithospermum officinale var. erythrorhizon</name>
    <dbReference type="NCBI Taxonomy" id="34254"/>
    <lineage>
        <taxon>Eukaryota</taxon>
        <taxon>Viridiplantae</taxon>
        <taxon>Streptophyta</taxon>
        <taxon>Embryophyta</taxon>
        <taxon>Tracheophyta</taxon>
        <taxon>Spermatophyta</taxon>
        <taxon>Magnoliopsida</taxon>
        <taxon>eudicotyledons</taxon>
        <taxon>Gunneridae</taxon>
        <taxon>Pentapetalae</taxon>
        <taxon>asterids</taxon>
        <taxon>lamiids</taxon>
        <taxon>Boraginales</taxon>
        <taxon>Boraginaceae</taxon>
        <taxon>Boraginoideae</taxon>
        <taxon>Lithospermeae</taxon>
        <taxon>Lithospermum</taxon>
    </lineage>
</organism>
<accession>A0AAV3RVM8</accession>
<evidence type="ECO:0000256" key="2">
    <source>
        <dbReference type="ARBA" id="ARBA00009183"/>
    </source>
</evidence>
<protein>
    <recommendedName>
        <fullName evidence="7">Flavin-containing monooxygenase</fullName>
        <ecNumber evidence="7">1.-.-.-</ecNumber>
    </recommendedName>
</protein>
<dbReference type="GO" id="GO:0050660">
    <property type="term" value="F:flavin adenine dinucleotide binding"/>
    <property type="evidence" value="ECO:0007669"/>
    <property type="project" value="InterPro"/>
</dbReference>
<dbReference type="InterPro" id="IPR036188">
    <property type="entry name" value="FAD/NAD-bd_sf"/>
</dbReference>
<keyword evidence="4 7" id="KW-0274">FAD</keyword>